<name>A0A6A6BV93_9PEZI</name>
<sequence length="130" mass="14189">MSIPRCRPQSPKHIPTRISTGRAYPASTSTKTNPARAPSTSTPIAFRPPRSISDDRPQSGGPAGASRPPWPPYTIPRESLRIQISTRARAQPSPPGSREPGCVTNPSRRCRSWPRFAQKGKRLRCLGPVA</sequence>
<feature type="region of interest" description="Disordered" evidence="1">
    <location>
        <begin position="1"/>
        <end position="109"/>
    </location>
</feature>
<dbReference type="EMBL" id="ML995474">
    <property type="protein sequence ID" value="KAF2147185.1"/>
    <property type="molecule type" value="Genomic_DNA"/>
</dbReference>
<feature type="compositionally biased region" description="Polar residues" evidence="1">
    <location>
        <begin position="26"/>
        <end position="43"/>
    </location>
</feature>
<dbReference type="RefSeq" id="XP_033402893.1">
    <property type="nucleotide sequence ID" value="XM_033545902.1"/>
</dbReference>
<accession>A0A6A6BV93</accession>
<protein>
    <submittedName>
        <fullName evidence="2">Uncharacterized protein</fullName>
    </submittedName>
</protein>
<dbReference type="AlphaFoldDB" id="A0A6A6BV93"/>
<gene>
    <name evidence="2" type="ORF">K452DRAFT_354637</name>
</gene>
<organism evidence="2 3">
    <name type="scientific">Aplosporella prunicola CBS 121167</name>
    <dbReference type="NCBI Taxonomy" id="1176127"/>
    <lineage>
        <taxon>Eukaryota</taxon>
        <taxon>Fungi</taxon>
        <taxon>Dikarya</taxon>
        <taxon>Ascomycota</taxon>
        <taxon>Pezizomycotina</taxon>
        <taxon>Dothideomycetes</taxon>
        <taxon>Dothideomycetes incertae sedis</taxon>
        <taxon>Botryosphaeriales</taxon>
        <taxon>Aplosporellaceae</taxon>
        <taxon>Aplosporella</taxon>
    </lineage>
</organism>
<dbReference type="Proteomes" id="UP000799438">
    <property type="component" value="Unassembled WGS sequence"/>
</dbReference>
<evidence type="ECO:0000256" key="1">
    <source>
        <dbReference type="SAM" id="MobiDB-lite"/>
    </source>
</evidence>
<reference evidence="2" key="1">
    <citation type="journal article" date="2020" name="Stud. Mycol.">
        <title>101 Dothideomycetes genomes: a test case for predicting lifestyles and emergence of pathogens.</title>
        <authorList>
            <person name="Haridas S."/>
            <person name="Albert R."/>
            <person name="Binder M."/>
            <person name="Bloem J."/>
            <person name="Labutti K."/>
            <person name="Salamov A."/>
            <person name="Andreopoulos B."/>
            <person name="Baker S."/>
            <person name="Barry K."/>
            <person name="Bills G."/>
            <person name="Bluhm B."/>
            <person name="Cannon C."/>
            <person name="Castanera R."/>
            <person name="Culley D."/>
            <person name="Daum C."/>
            <person name="Ezra D."/>
            <person name="Gonzalez J."/>
            <person name="Henrissat B."/>
            <person name="Kuo A."/>
            <person name="Liang C."/>
            <person name="Lipzen A."/>
            <person name="Lutzoni F."/>
            <person name="Magnuson J."/>
            <person name="Mondo S."/>
            <person name="Nolan M."/>
            <person name="Ohm R."/>
            <person name="Pangilinan J."/>
            <person name="Park H.-J."/>
            <person name="Ramirez L."/>
            <person name="Alfaro M."/>
            <person name="Sun H."/>
            <person name="Tritt A."/>
            <person name="Yoshinaga Y."/>
            <person name="Zwiers L.-H."/>
            <person name="Turgeon B."/>
            <person name="Goodwin S."/>
            <person name="Spatafora J."/>
            <person name="Crous P."/>
            <person name="Grigoriev I."/>
        </authorList>
    </citation>
    <scope>NUCLEOTIDE SEQUENCE</scope>
    <source>
        <strain evidence="2">CBS 121167</strain>
    </source>
</reference>
<evidence type="ECO:0000313" key="3">
    <source>
        <dbReference type="Proteomes" id="UP000799438"/>
    </source>
</evidence>
<keyword evidence="3" id="KW-1185">Reference proteome</keyword>
<proteinExistence type="predicted"/>
<dbReference type="GeneID" id="54303408"/>
<evidence type="ECO:0000313" key="2">
    <source>
        <dbReference type="EMBL" id="KAF2147185.1"/>
    </source>
</evidence>